<keyword evidence="2" id="KW-1185">Reference proteome</keyword>
<reference evidence="1 2" key="2">
    <citation type="submission" date="2018-11" db="EMBL/GenBank/DDBJ databases">
        <authorList>
            <consortium name="Pathogen Informatics"/>
        </authorList>
    </citation>
    <scope>NUCLEOTIDE SEQUENCE [LARGE SCALE GENOMIC DNA]</scope>
</reference>
<gene>
    <name evidence="1" type="ORF">NBR_LOCUS10614</name>
</gene>
<dbReference type="EMBL" id="UYSL01020351">
    <property type="protein sequence ID" value="VDL74203.1"/>
    <property type="molecule type" value="Genomic_DNA"/>
</dbReference>
<evidence type="ECO:0000313" key="2">
    <source>
        <dbReference type="Proteomes" id="UP000271162"/>
    </source>
</evidence>
<name>A0A0N4Y424_NIPBR</name>
<organism evidence="3">
    <name type="scientific">Nippostrongylus brasiliensis</name>
    <name type="common">Rat hookworm</name>
    <dbReference type="NCBI Taxonomy" id="27835"/>
    <lineage>
        <taxon>Eukaryota</taxon>
        <taxon>Metazoa</taxon>
        <taxon>Ecdysozoa</taxon>
        <taxon>Nematoda</taxon>
        <taxon>Chromadorea</taxon>
        <taxon>Rhabditida</taxon>
        <taxon>Rhabditina</taxon>
        <taxon>Rhabditomorpha</taxon>
        <taxon>Strongyloidea</taxon>
        <taxon>Heligmosomidae</taxon>
        <taxon>Nippostrongylus</taxon>
    </lineage>
</organism>
<evidence type="ECO:0000313" key="1">
    <source>
        <dbReference type="EMBL" id="VDL74203.1"/>
    </source>
</evidence>
<proteinExistence type="predicted"/>
<dbReference type="AlphaFoldDB" id="A0A0N4Y424"/>
<protein>
    <submittedName>
        <fullName evidence="3">Protein phosphatase CheZ</fullName>
    </submittedName>
</protein>
<dbReference type="WBParaSite" id="NBR_0001061301-mRNA-1">
    <property type="protein sequence ID" value="NBR_0001061301-mRNA-1"/>
    <property type="gene ID" value="NBR_0001061301"/>
</dbReference>
<accession>A0A0N4Y424</accession>
<evidence type="ECO:0000313" key="3">
    <source>
        <dbReference type="WBParaSite" id="NBR_0001061301-mRNA-1"/>
    </source>
</evidence>
<reference evidence="3" key="1">
    <citation type="submission" date="2017-02" db="UniProtKB">
        <authorList>
            <consortium name="WormBaseParasite"/>
        </authorList>
    </citation>
    <scope>IDENTIFICATION</scope>
</reference>
<sequence length="113" mass="13187">MQKSLWDALMDQSQEIDEDTPLLMDFNQLENVIIHQLQTLPGVRSALRDLRAQELNDEEKPKSAFESEMREAVSRIRRTLEEIISMCTESSNDRLSKREEMIAIFMEGLELDD</sequence>
<dbReference type="Proteomes" id="UP000271162">
    <property type="component" value="Unassembled WGS sequence"/>
</dbReference>